<dbReference type="OrthoDB" id="6707955at2759"/>
<evidence type="ECO:0000256" key="2">
    <source>
        <dbReference type="ARBA" id="ARBA00022475"/>
    </source>
</evidence>
<evidence type="ECO:0000256" key="10">
    <source>
        <dbReference type="RuleBase" id="RU351113"/>
    </source>
</evidence>
<proteinExistence type="inferred from homology"/>
<keyword evidence="12" id="KW-1185">Reference proteome</keyword>
<feature type="transmembrane region" description="Helical" evidence="10">
    <location>
        <begin position="106"/>
        <end position="126"/>
    </location>
</feature>
<dbReference type="PANTHER" id="PTHR21137">
    <property type="entry name" value="ODORANT RECEPTOR"/>
    <property type="match status" value="1"/>
</dbReference>
<dbReference type="GO" id="GO:0004984">
    <property type="term" value="F:olfactory receptor activity"/>
    <property type="evidence" value="ECO:0007669"/>
    <property type="project" value="InterPro"/>
</dbReference>
<feature type="transmembrane region" description="Helical" evidence="10">
    <location>
        <begin position="20"/>
        <end position="45"/>
    </location>
</feature>
<evidence type="ECO:0000256" key="5">
    <source>
        <dbReference type="ARBA" id="ARBA00022725"/>
    </source>
</evidence>
<dbReference type="Pfam" id="PF02949">
    <property type="entry name" value="7tm_6"/>
    <property type="match status" value="1"/>
</dbReference>
<keyword evidence="8 10" id="KW-0675">Receptor</keyword>
<dbReference type="Proteomes" id="UP000625711">
    <property type="component" value="Unassembled WGS sequence"/>
</dbReference>
<evidence type="ECO:0000256" key="6">
    <source>
        <dbReference type="ARBA" id="ARBA00022989"/>
    </source>
</evidence>
<dbReference type="GO" id="GO:0007165">
    <property type="term" value="P:signal transduction"/>
    <property type="evidence" value="ECO:0007669"/>
    <property type="project" value="UniProtKB-KW"/>
</dbReference>
<keyword evidence="9 10" id="KW-0807">Transducer</keyword>
<organism evidence="11 12">
    <name type="scientific">Rhynchophorus ferrugineus</name>
    <name type="common">Red palm weevil</name>
    <name type="synonym">Curculio ferrugineus</name>
    <dbReference type="NCBI Taxonomy" id="354439"/>
    <lineage>
        <taxon>Eukaryota</taxon>
        <taxon>Metazoa</taxon>
        <taxon>Ecdysozoa</taxon>
        <taxon>Arthropoda</taxon>
        <taxon>Hexapoda</taxon>
        <taxon>Insecta</taxon>
        <taxon>Pterygota</taxon>
        <taxon>Neoptera</taxon>
        <taxon>Endopterygota</taxon>
        <taxon>Coleoptera</taxon>
        <taxon>Polyphaga</taxon>
        <taxon>Cucujiformia</taxon>
        <taxon>Curculionidae</taxon>
        <taxon>Dryophthorinae</taxon>
        <taxon>Rhynchophorus</taxon>
    </lineage>
</organism>
<keyword evidence="6 10" id="KW-1133">Transmembrane helix</keyword>
<name>A0A834I406_RHYFE</name>
<evidence type="ECO:0000256" key="1">
    <source>
        <dbReference type="ARBA" id="ARBA00004651"/>
    </source>
</evidence>
<dbReference type="GO" id="GO:0005549">
    <property type="term" value="F:odorant binding"/>
    <property type="evidence" value="ECO:0007669"/>
    <property type="project" value="InterPro"/>
</dbReference>
<feature type="transmembrane region" description="Helical" evidence="10">
    <location>
        <begin position="245"/>
        <end position="264"/>
    </location>
</feature>
<keyword evidence="3 10" id="KW-0716">Sensory transduction</keyword>
<comment type="subcellular location">
    <subcellularLocation>
        <location evidence="1 10">Cell membrane</location>
        <topology evidence="1 10">Multi-pass membrane protein</topology>
    </subcellularLocation>
</comment>
<evidence type="ECO:0000313" key="11">
    <source>
        <dbReference type="EMBL" id="KAF7270895.1"/>
    </source>
</evidence>
<reference evidence="11" key="1">
    <citation type="submission" date="2020-08" db="EMBL/GenBank/DDBJ databases">
        <title>Genome sequencing and assembly of the red palm weevil Rhynchophorus ferrugineus.</title>
        <authorList>
            <person name="Dias G.B."/>
            <person name="Bergman C.M."/>
            <person name="Manee M."/>
        </authorList>
    </citation>
    <scope>NUCLEOTIDE SEQUENCE</scope>
    <source>
        <strain evidence="11">AA-2017</strain>
        <tissue evidence="11">Whole larva</tissue>
    </source>
</reference>
<dbReference type="PANTHER" id="PTHR21137:SF35">
    <property type="entry name" value="ODORANT RECEPTOR 19A-RELATED"/>
    <property type="match status" value="1"/>
</dbReference>
<comment type="caution">
    <text evidence="10">Lacks conserved residue(s) required for the propagation of feature annotation.</text>
</comment>
<keyword evidence="4 10" id="KW-0812">Transmembrane</keyword>
<protein>
    <recommendedName>
        <fullName evidence="10">Odorant receptor</fullName>
    </recommendedName>
</protein>
<accession>A0A834I406</accession>
<sequence length="367" mass="42368">MKASLLLPFGVNFYQKAVYYFLFVILRMLTILSGIGTLILIIIILKNNADMDISESLADILGLAGCNFMGIAFFYYQNDWTDLVKEVLNFEYFGVPPSYKRTVKKMFLMSTALYAYTSPCTVWYSLTNYLMYDECEADNIRTGMNVACGLLNPTWLPLERLTNRQFWIFFVLQFIGIMAYVPSSLALCMFIWETVELVVCKVDHLNILFENMFESDHSQICSRNLKYCLKYHQNTLRIAQKLSYLIKWTTGSFYFTSALVIAALGNQAIKETVPKAMFYCAGYLFATFTLCHAGQLLADETESLNNAIYNSNWYKQDVELRKDMVFISMRCQKPVRSYTVPTGEYNYLAYTVLVKTAYSYITLLNQI</sequence>
<evidence type="ECO:0000256" key="4">
    <source>
        <dbReference type="ARBA" id="ARBA00022692"/>
    </source>
</evidence>
<dbReference type="InterPro" id="IPR004117">
    <property type="entry name" value="7tm6_olfct_rcpt"/>
</dbReference>
<gene>
    <name evidence="11" type="ORF">GWI33_016159</name>
</gene>
<keyword evidence="7 10" id="KW-0472">Membrane</keyword>
<dbReference type="EMBL" id="JAACXV010014047">
    <property type="protein sequence ID" value="KAF7270895.1"/>
    <property type="molecule type" value="Genomic_DNA"/>
</dbReference>
<feature type="transmembrane region" description="Helical" evidence="10">
    <location>
        <begin position="166"/>
        <end position="192"/>
    </location>
</feature>
<evidence type="ECO:0000256" key="3">
    <source>
        <dbReference type="ARBA" id="ARBA00022606"/>
    </source>
</evidence>
<feature type="transmembrane region" description="Helical" evidence="10">
    <location>
        <begin position="57"/>
        <end position="76"/>
    </location>
</feature>
<comment type="caution">
    <text evidence="11">The sequence shown here is derived from an EMBL/GenBank/DDBJ whole genome shotgun (WGS) entry which is preliminary data.</text>
</comment>
<evidence type="ECO:0000256" key="8">
    <source>
        <dbReference type="ARBA" id="ARBA00023170"/>
    </source>
</evidence>
<feature type="transmembrane region" description="Helical" evidence="10">
    <location>
        <begin position="276"/>
        <end position="298"/>
    </location>
</feature>
<comment type="similarity">
    <text evidence="10">Belongs to the insect chemoreceptor superfamily. Heteromeric odorant receptor channel (TC 1.A.69) family.</text>
</comment>
<dbReference type="GO" id="GO:0005886">
    <property type="term" value="C:plasma membrane"/>
    <property type="evidence" value="ECO:0007669"/>
    <property type="project" value="UniProtKB-SubCell"/>
</dbReference>
<evidence type="ECO:0000256" key="9">
    <source>
        <dbReference type="ARBA" id="ARBA00023224"/>
    </source>
</evidence>
<keyword evidence="5 10" id="KW-0552">Olfaction</keyword>
<evidence type="ECO:0000256" key="7">
    <source>
        <dbReference type="ARBA" id="ARBA00023136"/>
    </source>
</evidence>
<keyword evidence="2" id="KW-1003">Cell membrane</keyword>
<evidence type="ECO:0000313" key="12">
    <source>
        <dbReference type="Proteomes" id="UP000625711"/>
    </source>
</evidence>
<dbReference type="AlphaFoldDB" id="A0A834I406"/>